<dbReference type="PANTHER" id="PTHR44051">
    <property type="entry name" value="GLUTATHIONE S-TRANSFERASE-RELATED"/>
    <property type="match status" value="1"/>
</dbReference>
<sequence>MSIQPIELWGHWGAPNPWKVCMVLEELRLQYKVHYKELTETKTEDYLEINPNGRLPAIKDPNSGLTLWESGAIIQYLVDQYDTEGKISYKSFPRKYLTQQWLAFQISGQGPYFGQATWFARFHAERIPSAIDRYVNEIFRVTGVLDKALQDNGTGWLVGDKMTYADLSFITWSSVAEGLLKQLGKWENFEERFPVYTKWLAAMRRLDSVKKVEEQVAKGRAANGL</sequence>
<dbReference type="PROSITE" id="PS50405">
    <property type="entry name" value="GST_CTER"/>
    <property type="match status" value="1"/>
</dbReference>
<feature type="domain" description="GST C-terminal" evidence="3">
    <location>
        <begin position="91"/>
        <end position="225"/>
    </location>
</feature>
<evidence type="ECO:0000256" key="1">
    <source>
        <dbReference type="ARBA" id="ARBA00007409"/>
    </source>
</evidence>
<dbReference type="InterPro" id="IPR036249">
    <property type="entry name" value="Thioredoxin-like_sf"/>
</dbReference>
<proteinExistence type="inferred from homology"/>
<accession>A0ABR3RQP8</accession>
<dbReference type="Pfam" id="PF14497">
    <property type="entry name" value="GST_C_3"/>
    <property type="match status" value="1"/>
</dbReference>
<dbReference type="InterPro" id="IPR004045">
    <property type="entry name" value="Glutathione_S-Trfase_N"/>
</dbReference>
<dbReference type="PANTHER" id="PTHR44051:SF3">
    <property type="entry name" value="TRANSCRIPTIONAL REGULATOR URE2"/>
    <property type="match status" value="1"/>
</dbReference>
<dbReference type="SUPFAM" id="SSF47616">
    <property type="entry name" value="GST C-terminal domain-like"/>
    <property type="match status" value="1"/>
</dbReference>
<evidence type="ECO:0000313" key="4">
    <source>
        <dbReference type="EMBL" id="KAL1606538.1"/>
    </source>
</evidence>
<reference evidence="4 5" key="1">
    <citation type="submission" date="2024-02" db="EMBL/GenBank/DDBJ databases">
        <title>De novo assembly and annotation of 12 fungi associated with fruit tree decline syndrome in Ontario, Canada.</title>
        <authorList>
            <person name="Sulman M."/>
            <person name="Ellouze W."/>
            <person name="Ilyukhin E."/>
        </authorList>
    </citation>
    <scope>NUCLEOTIDE SEQUENCE [LARGE SCALE GENOMIC DNA]</scope>
    <source>
        <strain evidence="4 5">M42-189</strain>
    </source>
</reference>
<comment type="caution">
    <text evidence="4">The sequence shown here is derived from an EMBL/GenBank/DDBJ whole genome shotgun (WGS) entry which is preliminary data.</text>
</comment>
<dbReference type="SFLD" id="SFLDG00358">
    <property type="entry name" value="Main_(cytGST)"/>
    <property type="match status" value="1"/>
</dbReference>
<dbReference type="PROSITE" id="PS50404">
    <property type="entry name" value="GST_NTER"/>
    <property type="match status" value="1"/>
</dbReference>
<dbReference type="Gene3D" id="1.20.1050.10">
    <property type="match status" value="1"/>
</dbReference>
<dbReference type="CDD" id="cd03048">
    <property type="entry name" value="GST_N_Ure2p_like"/>
    <property type="match status" value="1"/>
</dbReference>
<dbReference type="EMBL" id="JAKJXO020000004">
    <property type="protein sequence ID" value="KAL1606538.1"/>
    <property type="molecule type" value="Genomic_DNA"/>
</dbReference>
<dbReference type="SFLD" id="SFLDS00019">
    <property type="entry name" value="Glutathione_Transferase_(cytos"/>
    <property type="match status" value="1"/>
</dbReference>
<evidence type="ECO:0000313" key="5">
    <source>
        <dbReference type="Proteomes" id="UP001521785"/>
    </source>
</evidence>
<name>A0ABR3RQP8_9PLEO</name>
<protein>
    <submittedName>
        <fullName evidence="4">Transcriptional regulator ure2</fullName>
    </submittedName>
</protein>
<dbReference type="Gene3D" id="3.40.30.10">
    <property type="entry name" value="Glutaredoxin"/>
    <property type="match status" value="1"/>
</dbReference>
<evidence type="ECO:0000259" key="3">
    <source>
        <dbReference type="PROSITE" id="PS50405"/>
    </source>
</evidence>
<dbReference type="InterPro" id="IPR040079">
    <property type="entry name" value="Glutathione_S-Trfase"/>
</dbReference>
<comment type="similarity">
    <text evidence="1">Belongs to the GST superfamily.</text>
</comment>
<dbReference type="Proteomes" id="UP001521785">
    <property type="component" value="Unassembled WGS sequence"/>
</dbReference>
<dbReference type="InterPro" id="IPR036282">
    <property type="entry name" value="Glutathione-S-Trfase_C_sf"/>
</dbReference>
<dbReference type="InterPro" id="IPR004046">
    <property type="entry name" value="GST_C"/>
</dbReference>
<dbReference type="Pfam" id="PF02798">
    <property type="entry name" value="GST_N"/>
    <property type="match status" value="1"/>
</dbReference>
<keyword evidence="5" id="KW-1185">Reference proteome</keyword>
<organism evidence="4 5">
    <name type="scientific">Paraconiothyrium brasiliense</name>
    <dbReference type="NCBI Taxonomy" id="300254"/>
    <lineage>
        <taxon>Eukaryota</taxon>
        <taxon>Fungi</taxon>
        <taxon>Dikarya</taxon>
        <taxon>Ascomycota</taxon>
        <taxon>Pezizomycotina</taxon>
        <taxon>Dothideomycetes</taxon>
        <taxon>Pleosporomycetidae</taxon>
        <taxon>Pleosporales</taxon>
        <taxon>Massarineae</taxon>
        <taxon>Didymosphaeriaceae</taxon>
        <taxon>Paraconiothyrium</taxon>
    </lineage>
</organism>
<dbReference type="InterPro" id="IPR010987">
    <property type="entry name" value="Glutathione-S-Trfase_C-like"/>
</dbReference>
<dbReference type="SUPFAM" id="SSF52833">
    <property type="entry name" value="Thioredoxin-like"/>
    <property type="match status" value="1"/>
</dbReference>
<dbReference type="SFLD" id="SFLDG01151">
    <property type="entry name" value="Main.2:_Nu-like"/>
    <property type="match status" value="1"/>
</dbReference>
<evidence type="ECO:0000259" key="2">
    <source>
        <dbReference type="PROSITE" id="PS50404"/>
    </source>
</evidence>
<gene>
    <name evidence="4" type="primary">URE2_1</name>
    <name evidence="4" type="ORF">SLS60_003943</name>
</gene>
<feature type="domain" description="GST N-terminal" evidence="2">
    <location>
        <begin position="4"/>
        <end position="85"/>
    </location>
</feature>